<dbReference type="Proteomes" id="UP000054047">
    <property type="component" value="Unassembled WGS sequence"/>
</dbReference>
<dbReference type="AlphaFoldDB" id="A0A0C2G4D4"/>
<keyword evidence="2" id="KW-1185">Reference proteome</keyword>
<protein>
    <submittedName>
        <fullName evidence="1">Uncharacterized protein</fullName>
    </submittedName>
</protein>
<gene>
    <name evidence="1" type="ORF">ANCDUO_18039</name>
</gene>
<reference evidence="1 2" key="1">
    <citation type="submission" date="2013-12" db="EMBL/GenBank/DDBJ databases">
        <title>Draft genome of the parsitic nematode Ancylostoma duodenale.</title>
        <authorList>
            <person name="Mitreva M."/>
        </authorList>
    </citation>
    <scope>NUCLEOTIDE SEQUENCE [LARGE SCALE GENOMIC DNA]</scope>
    <source>
        <strain evidence="1 2">Zhejiang</strain>
    </source>
</reference>
<organism evidence="1 2">
    <name type="scientific">Ancylostoma duodenale</name>
    <dbReference type="NCBI Taxonomy" id="51022"/>
    <lineage>
        <taxon>Eukaryota</taxon>
        <taxon>Metazoa</taxon>
        <taxon>Ecdysozoa</taxon>
        <taxon>Nematoda</taxon>
        <taxon>Chromadorea</taxon>
        <taxon>Rhabditida</taxon>
        <taxon>Rhabditina</taxon>
        <taxon>Rhabditomorpha</taxon>
        <taxon>Strongyloidea</taxon>
        <taxon>Ancylostomatidae</taxon>
        <taxon>Ancylostomatinae</taxon>
        <taxon>Ancylostoma</taxon>
    </lineage>
</organism>
<dbReference type="EMBL" id="KN745195">
    <property type="protein sequence ID" value="KIH51866.1"/>
    <property type="molecule type" value="Genomic_DNA"/>
</dbReference>
<name>A0A0C2G4D4_9BILA</name>
<dbReference type="OrthoDB" id="5872378at2759"/>
<proteinExistence type="predicted"/>
<accession>A0A0C2G4D4</accession>
<evidence type="ECO:0000313" key="2">
    <source>
        <dbReference type="Proteomes" id="UP000054047"/>
    </source>
</evidence>
<sequence length="358" mass="39416">MEGPAITWKVTGSLANLKDDATVRGRDAKELRDATAEALVEVWNDAKSATASLARQVDENNSSLLVGLNESFSAVGEKINSIPVVATLSPDGPVSKIVPFTGSGSGEDANQFSMWLRRLEDVIRMKNSAAFSQVKAILIGNLDGVAREKIEELGTEEREDFSTTGPQHWYMARQTLSVCQQQTSESSSSFANRLLNLVQAATTGQNPASQKKRVLEEFVARLRPDIRYYVKLDNPATFEQAVGKAQMVEHLLAEATADRLITPATAPRSIEIKALSPRPAHQLRLRSQRVRTLRKNLALSDEMVFLVTRSVLTVAAADTWHRNALLLRFALPVRLRGLLFRLVVVLRRSLIGAPPPPM</sequence>
<evidence type="ECO:0000313" key="1">
    <source>
        <dbReference type="EMBL" id="KIH51866.1"/>
    </source>
</evidence>